<protein>
    <recommendedName>
        <fullName evidence="3">MULE transposase domain-containing protein</fullName>
    </recommendedName>
</protein>
<gene>
    <name evidence="1" type="ORF">BDK51DRAFT_45860</name>
</gene>
<evidence type="ECO:0000313" key="1">
    <source>
        <dbReference type="EMBL" id="RKO89889.1"/>
    </source>
</evidence>
<dbReference type="AlphaFoldDB" id="A0A4P9WB99"/>
<sequence length="392" mass="43650">MLPSKKIHRFESNNYQSSSLEQLFPNDLCPTKITLQPKLLETTHQDHARRILDPHGLWPSWPLPENEHGTPRWGTSDLYREGQTCYRYFHCRSGTDPAVAAQPPTATVQGRSTQVFSGCLAHVHITCKVVWDKKDKEDFTICGPILAIHGILEHSEGCNKVPFHGASTHPHPTIKDMAIQELRVGIPASRILANNAMYLMTDTNDQFKLGITSPAMCKAVWQCILGQLLLMESMLGVCLQNILLCVMLVIVENYKGVPIALFLFSAPLGNRQTSAGYDGKVLDQFLLKWRAALGEKDGAAFTPKIPMTHTDLKEINALRAVWYGTIVPLCIFHISQSWKNQLSKELGQGSLPEVVAMCQLVAVDVHHVLQRIMQTPIEADFVPMVTKLEGGA</sequence>
<evidence type="ECO:0000313" key="2">
    <source>
        <dbReference type="Proteomes" id="UP000269721"/>
    </source>
</evidence>
<name>A0A4P9WB99_9FUNG</name>
<dbReference type="Proteomes" id="UP000269721">
    <property type="component" value="Unassembled WGS sequence"/>
</dbReference>
<keyword evidence="2" id="KW-1185">Reference proteome</keyword>
<proteinExistence type="predicted"/>
<reference evidence="2" key="1">
    <citation type="journal article" date="2018" name="Nat. Microbiol.">
        <title>Leveraging single-cell genomics to expand the fungal tree of life.</title>
        <authorList>
            <person name="Ahrendt S.R."/>
            <person name="Quandt C.A."/>
            <person name="Ciobanu D."/>
            <person name="Clum A."/>
            <person name="Salamov A."/>
            <person name="Andreopoulos B."/>
            <person name="Cheng J.F."/>
            <person name="Woyke T."/>
            <person name="Pelin A."/>
            <person name="Henrissat B."/>
            <person name="Reynolds N.K."/>
            <person name="Benny G.L."/>
            <person name="Smith M.E."/>
            <person name="James T.Y."/>
            <person name="Grigoriev I.V."/>
        </authorList>
    </citation>
    <scope>NUCLEOTIDE SEQUENCE [LARGE SCALE GENOMIC DNA]</scope>
</reference>
<organism evidence="1 2">
    <name type="scientific">Blyttiomyces helicus</name>
    <dbReference type="NCBI Taxonomy" id="388810"/>
    <lineage>
        <taxon>Eukaryota</taxon>
        <taxon>Fungi</taxon>
        <taxon>Fungi incertae sedis</taxon>
        <taxon>Chytridiomycota</taxon>
        <taxon>Chytridiomycota incertae sedis</taxon>
        <taxon>Chytridiomycetes</taxon>
        <taxon>Chytridiomycetes incertae sedis</taxon>
        <taxon>Blyttiomyces</taxon>
    </lineage>
</organism>
<accession>A0A4P9WB99</accession>
<dbReference type="OrthoDB" id="2448523at2759"/>
<dbReference type="EMBL" id="KZ995833">
    <property type="protein sequence ID" value="RKO89889.1"/>
    <property type="molecule type" value="Genomic_DNA"/>
</dbReference>
<evidence type="ECO:0008006" key="3">
    <source>
        <dbReference type="Google" id="ProtNLM"/>
    </source>
</evidence>